<dbReference type="GO" id="GO:0000976">
    <property type="term" value="F:transcription cis-regulatory region binding"/>
    <property type="evidence" value="ECO:0007669"/>
    <property type="project" value="TreeGrafter"/>
</dbReference>
<dbReference type="PANTHER" id="PTHR30055">
    <property type="entry name" value="HTH-TYPE TRANSCRIPTIONAL REGULATOR RUTR"/>
    <property type="match status" value="1"/>
</dbReference>
<keyword evidence="7" id="KW-1185">Reference proteome</keyword>
<feature type="domain" description="HTH tetR-type" evidence="5">
    <location>
        <begin position="18"/>
        <end position="79"/>
    </location>
</feature>
<dbReference type="Pfam" id="PF00440">
    <property type="entry name" value="TetR_N"/>
    <property type="match status" value="1"/>
</dbReference>
<evidence type="ECO:0000256" key="2">
    <source>
        <dbReference type="ARBA" id="ARBA00023125"/>
    </source>
</evidence>
<dbReference type="InterPro" id="IPR009057">
    <property type="entry name" value="Homeodomain-like_sf"/>
</dbReference>
<dbReference type="PROSITE" id="PS01081">
    <property type="entry name" value="HTH_TETR_1"/>
    <property type="match status" value="1"/>
</dbReference>
<gene>
    <name evidence="6" type="ORF">DFJ69_4982</name>
</gene>
<dbReference type="InterPro" id="IPR001647">
    <property type="entry name" value="HTH_TetR"/>
</dbReference>
<dbReference type="RefSeq" id="WP_116024768.1">
    <property type="nucleotide sequence ID" value="NZ_QTTT01000001.1"/>
</dbReference>
<dbReference type="InterPro" id="IPR023772">
    <property type="entry name" value="DNA-bd_HTH_TetR-type_CS"/>
</dbReference>
<dbReference type="SUPFAM" id="SSF46689">
    <property type="entry name" value="Homeodomain-like"/>
    <property type="match status" value="1"/>
</dbReference>
<dbReference type="PANTHER" id="PTHR30055:SF148">
    <property type="entry name" value="TETR-FAMILY TRANSCRIPTIONAL REGULATOR"/>
    <property type="match status" value="1"/>
</dbReference>
<dbReference type="Gene3D" id="1.10.10.60">
    <property type="entry name" value="Homeodomain-like"/>
    <property type="match status" value="1"/>
</dbReference>
<comment type="caution">
    <text evidence="6">The sequence shown here is derived from an EMBL/GenBank/DDBJ whole genome shotgun (WGS) entry which is preliminary data.</text>
</comment>
<feature type="DNA-binding region" description="H-T-H motif" evidence="4">
    <location>
        <begin position="42"/>
        <end position="61"/>
    </location>
</feature>
<keyword evidence="1" id="KW-0805">Transcription regulation</keyword>
<evidence type="ECO:0000256" key="1">
    <source>
        <dbReference type="ARBA" id="ARBA00023015"/>
    </source>
</evidence>
<dbReference type="InterPro" id="IPR050109">
    <property type="entry name" value="HTH-type_TetR-like_transc_reg"/>
</dbReference>
<dbReference type="SUPFAM" id="SSF48498">
    <property type="entry name" value="Tetracyclin repressor-like, C-terminal domain"/>
    <property type="match status" value="1"/>
</dbReference>
<dbReference type="GO" id="GO:0003700">
    <property type="term" value="F:DNA-binding transcription factor activity"/>
    <property type="evidence" value="ECO:0007669"/>
    <property type="project" value="TreeGrafter"/>
</dbReference>
<protein>
    <submittedName>
        <fullName evidence="6">TetR family transcriptional regulator</fullName>
    </submittedName>
</protein>
<dbReference type="InterPro" id="IPR036271">
    <property type="entry name" value="Tet_transcr_reg_TetR-rel_C_sf"/>
</dbReference>
<dbReference type="Gene3D" id="1.10.357.10">
    <property type="entry name" value="Tetracycline Repressor, domain 2"/>
    <property type="match status" value="1"/>
</dbReference>
<evidence type="ECO:0000259" key="5">
    <source>
        <dbReference type="PROSITE" id="PS50977"/>
    </source>
</evidence>
<dbReference type="AlphaFoldDB" id="A0A3D9SU26"/>
<dbReference type="EMBL" id="QTTT01000001">
    <property type="protein sequence ID" value="REE99469.1"/>
    <property type="molecule type" value="Genomic_DNA"/>
</dbReference>
<accession>A0A3D9SU26</accession>
<evidence type="ECO:0000256" key="4">
    <source>
        <dbReference type="PROSITE-ProRule" id="PRU00335"/>
    </source>
</evidence>
<dbReference type="InterPro" id="IPR011075">
    <property type="entry name" value="TetR_C"/>
</dbReference>
<sequence length="200" mass="22054">MSETGRPPAPRPGRPRSARAEQAILAATIDLLAEEAGVAGVSIEAVAARAGVGKTTIYRRWPNKEKLIVDALATLKRPIPELPGRTVREDLMVLARTFAREQDRKHSRCFLNVMGGADRHPELMDRYRREVIEPRREVIRGVLHRGIETGELRADLDIEVALPMLVGSMTLQARALAPMDSLPPDFAEQVVDTLLRGIAA</sequence>
<reference evidence="6 7" key="1">
    <citation type="submission" date="2018-08" db="EMBL/GenBank/DDBJ databases">
        <title>Sequencing the genomes of 1000 actinobacteria strains.</title>
        <authorList>
            <person name="Klenk H.-P."/>
        </authorList>
    </citation>
    <scope>NUCLEOTIDE SEQUENCE [LARGE SCALE GENOMIC DNA]</scope>
    <source>
        <strain evidence="6 7">DSM 43927</strain>
    </source>
</reference>
<proteinExistence type="predicted"/>
<dbReference type="Pfam" id="PF16859">
    <property type="entry name" value="TetR_C_11"/>
    <property type="match status" value="1"/>
</dbReference>
<evidence type="ECO:0000256" key="3">
    <source>
        <dbReference type="ARBA" id="ARBA00023163"/>
    </source>
</evidence>
<dbReference type="PROSITE" id="PS50977">
    <property type="entry name" value="HTH_TETR_2"/>
    <property type="match status" value="1"/>
</dbReference>
<keyword evidence="3" id="KW-0804">Transcription</keyword>
<dbReference type="Proteomes" id="UP000256661">
    <property type="component" value="Unassembled WGS sequence"/>
</dbReference>
<dbReference type="OrthoDB" id="9796019at2"/>
<organism evidence="6 7">
    <name type="scientific">Thermomonospora umbrina</name>
    <dbReference type="NCBI Taxonomy" id="111806"/>
    <lineage>
        <taxon>Bacteria</taxon>
        <taxon>Bacillati</taxon>
        <taxon>Actinomycetota</taxon>
        <taxon>Actinomycetes</taxon>
        <taxon>Streptosporangiales</taxon>
        <taxon>Thermomonosporaceae</taxon>
        <taxon>Thermomonospora</taxon>
    </lineage>
</organism>
<evidence type="ECO:0000313" key="6">
    <source>
        <dbReference type="EMBL" id="REE99469.1"/>
    </source>
</evidence>
<evidence type="ECO:0000313" key="7">
    <source>
        <dbReference type="Proteomes" id="UP000256661"/>
    </source>
</evidence>
<keyword evidence="2 4" id="KW-0238">DNA-binding</keyword>
<name>A0A3D9SU26_9ACTN</name>